<evidence type="ECO:0000259" key="5">
    <source>
        <dbReference type="Pfam" id="PF22890"/>
    </source>
</evidence>
<evidence type="ECO:0000313" key="8">
    <source>
        <dbReference type="Proteomes" id="UP000015101"/>
    </source>
</evidence>
<comment type="function">
    <text evidence="4">Part of the endoplasmic reticulum membrane protein complex (EMC) that enables the energy-independent insertion into endoplasmic reticulum membranes of newly synthesized membrane proteins.</text>
</comment>
<evidence type="ECO:0000256" key="1">
    <source>
        <dbReference type="ARBA" id="ARBA00010361"/>
    </source>
</evidence>
<evidence type="ECO:0000313" key="6">
    <source>
        <dbReference type="EMBL" id="ESO10159.1"/>
    </source>
</evidence>
<gene>
    <name evidence="7" type="primary">20214866</name>
    <name evidence="6" type="ORF">HELRODRAFT_73211</name>
</gene>
<dbReference type="FunFam" id="1.25.40.10:FF:000478">
    <property type="entry name" value="GG16802"/>
    <property type="match status" value="1"/>
</dbReference>
<dbReference type="InParanoid" id="T1G1B8"/>
<keyword evidence="3" id="KW-0802">TPR repeat</keyword>
<dbReference type="EnsemblMetazoa" id="HelroT73211">
    <property type="protein sequence ID" value="HelroP73211"/>
    <property type="gene ID" value="HelroG73211"/>
</dbReference>
<proteinExistence type="inferred from homology"/>
<dbReference type="GO" id="GO:0072546">
    <property type="term" value="C:EMC complex"/>
    <property type="evidence" value="ECO:0000318"/>
    <property type="project" value="GO_Central"/>
</dbReference>
<dbReference type="GeneID" id="20214866"/>
<evidence type="ECO:0000256" key="2">
    <source>
        <dbReference type="ARBA" id="ARBA00022737"/>
    </source>
</evidence>
<dbReference type="SUPFAM" id="SSF48452">
    <property type="entry name" value="TPR-like"/>
    <property type="match status" value="1"/>
</dbReference>
<dbReference type="OrthoDB" id="124397at2759"/>
<feature type="domain" description="EMC2 TPR-like" evidence="5">
    <location>
        <begin position="79"/>
        <end position="186"/>
    </location>
</feature>
<dbReference type="KEGG" id="hro:HELRODRAFT_73211"/>
<evidence type="ECO:0000256" key="4">
    <source>
        <dbReference type="RuleBase" id="RU367091"/>
    </source>
</evidence>
<dbReference type="InterPro" id="IPR055217">
    <property type="entry name" value="TPR_EMC2"/>
</dbReference>
<dbReference type="HOGENOM" id="CLU_052388_1_0_1"/>
<dbReference type="STRING" id="6412.T1G1B8"/>
<comment type="subunit">
    <text evidence="4">Component of the ER membrane protein complex (EMC).</text>
</comment>
<dbReference type="Pfam" id="PF22890">
    <property type="entry name" value="TPR_EMC2"/>
    <property type="match status" value="1"/>
</dbReference>
<reference evidence="6 8" key="2">
    <citation type="journal article" date="2013" name="Nature">
        <title>Insights into bilaterian evolution from three spiralian genomes.</title>
        <authorList>
            <person name="Simakov O."/>
            <person name="Marletaz F."/>
            <person name="Cho S.J."/>
            <person name="Edsinger-Gonzales E."/>
            <person name="Havlak P."/>
            <person name="Hellsten U."/>
            <person name="Kuo D.H."/>
            <person name="Larsson T."/>
            <person name="Lv J."/>
            <person name="Arendt D."/>
            <person name="Savage R."/>
            <person name="Osoegawa K."/>
            <person name="de Jong P."/>
            <person name="Grimwood J."/>
            <person name="Chapman J.A."/>
            <person name="Shapiro H."/>
            <person name="Aerts A."/>
            <person name="Otillar R.P."/>
            <person name="Terry A.Y."/>
            <person name="Boore J.L."/>
            <person name="Grigoriev I.V."/>
            <person name="Lindberg D.R."/>
            <person name="Seaver E.C."/>
            <person name="Weisblat D.A."/>
            <person name="Putnam N.H."/>
            <person name="Rokhsar D.S."/>
        </authorList>
    </citation>
    <scope>NUCLEOTIDE SEQUENCE</scope>
</reference>
<comment type="subcellular location">
    <subcellularLocation>
        <location evidence="4">Endoplasmic reticulum membrane</location>
        <topology evidence="4">Peripheral membrane protein</topology>
        <orientation evidence="4">Cytoplasmic side</orientation>
    </subcellularLocation>
</comment>
<keyword evidence="4" id="KW-0472">Membrane</keyword>
<dbReference type="PANTHER" id="PTHR12760">
    <property type="entry name" value="TETRATRICOPEPTIDE REPEAT PROTEIN"/>
    <property type="match status" value="1"/>
</dbReference>
<keyword evidence="4" id="KW-0256">Endoplasmic reticulum</keyword>
<reference evidence="7" key="3">
    <citation type="submission" date="2015-06" db="UniProtKB">
        <authorList>
            <consortium name="EnsemblMetazoa"/>
        </authorList>
    </citation>
    <scope>IDENTIFICATION</scope>
</reference>
<evidence type="ECO:0000256" key="3">
    <source>
        <dbReference type="ARBA" id="ARBA00022803"/>
    </source>
</evidence>
<dbReference type="Proteomes" id="UP000015101">
    <property type="component" value="Unassembled WGS sequence"/>
</dbReference>
<dbReference type="InterPro" id="IPR039856">
    <property type="entry name" value="EMC2-like"/>
</dbReference>
<dbReference type="OMA" id="MSDQEGW"/>
<dbReference type="AlphaFoldDB" id="T1G1B8"/>
<dbReference type="EMBL" id="KB095905">
    <property type="protein sequence ID" value="ESO10159.1"/>
    <property type="molecule type" value="Genomic_DNA"/>
</dbReference>
<dbReference type="CTD" id="20214866"/>
<dbReference type="EMBL" id="AMQM01002885">
    <property type="status" value="NOT_ANNOTATED_CDS"/>
    <property type="molecule type" value="Genomic_DNA"/>
</dbReference>
<protein>
    <recommendedName>
        <fullName evidence="4">ER membrane protein complex subunit 2</fullName>
    </recommendedName>
</protein>
<sequence length="267" mass="31279">DAKDKLRNYREDQSRKSEEVVELWKEFLSASKHKLGNEEWVLVEQVCIAACDCGDLKVAHECYQILKQQFSGSLRVAYLHGLILEADGCFEKAEELYTDLLKQDETNSLARKRKIALLRAQNKIAESIKELAEYLQRYMSDFEAWLEMCDLYLLEMDYAKAAFCMEELLLANPYNHLLHQKYAEIKYTQGGTDNMEISKKYFAQSLKLNPNNMKSLFGFYMASTHLCQKNVAIKSKKDKNFEYASFAWKNIVKKYQVYLSFKQNIFH</sequence>
<organism evidence="7 8">
    <name type="scientific">Helobdella robusta</name>
    <name type="common">Californian leech</name>
    <dbReference type="NCBI Taxonomy" id="6412"/>
    <lineage>
        <taxon>Eukaryota</taxon>
        <taxon>Metazoa</taxon>
        <taxon>Spiralia</taxon>
        <taxon>Lophotrochozoa</taxon>
        <taxon>Annelida</taxon>
        <taxon>Clitellata</taxon>
        <taxon>Hirudinea</taxon>
        <taxon>Rhynchobdellida</taxon>
        <taxon>Glossiphoniidae</taxon>
        <taxon>Helobdella</taxon>
    </lineage>
</organism>
<dbReference type="FunCoup" id="T1G1B8">
    <property type="interactions" value="874"/>
</dbReference>
<dbReference type="Gene3D" id="1.25.40.10">
    <property type="entry name" value="Tetratricopeptide repeat domain"/>
    <property type="match status" value="1"/>
</dbReference>
<accession>T1G1B8</accession>
<keyword evidence="2" id="KW-0677">Repeat</keyword>
<reference evidence="8" key="1">
    <citation type="submission" date="2012-12" db="EMBL/GenBank/DDBJ databases">
        <authorList>
            <person name="Hellsten U."/>
            <person name="Grimwood J."/>
            <person name="Chapman J.A."/>
            <person name="Shapiro H."/>
            <person name="Aerts A."/>
            <person name="Otillar R.P."/>
            <person name="Terry A.Y."/>
            <person name="Boore J.L."/>
            <person name="Simakov O."/>
            <person name="Marletaz F."/>
            <person name="Cho S.-J."/>
            <person name="Edsinger-Gonzales E."/>
            <person name="Havlak P."/>
            <person name="Kuo D.-H."/>
            <person name="Larsson T."/>
            <person name="Lv J."/>
            <person name="Arendt D."/>
            <person name="Savage R."/>
            <person name="Osoegawa K."/>
            <person name="de Jong P."/>
            <person name="Lindberg D.R."/>
            <person name="Seaver E.C."/>
            <person name="Weisblat D.A."/>
            <person name="Putnam N.H."/>
            <person name="Grigoriev I.V."/>
            <person name="Rokhsar D.S."/>
        </authorList>
    </citation>
    <scope>NUCLEOTIDE SEQUENCE</scope>
</reference>
<dbReference type="InterPro" id="IPR011990">
    <property type="entry name" value="TPR-like_helical_dom_sf"/>
</dbReference>
<dbReference type="eggNOG" id="KOG3060">
    <property type="taxonomic scope" value="Eukaryota"/>
</dbReference>
<keyword evidence="8" id="KW-1185">Reference proteome</keyword>
<dbReference type="RefSeq" id="XP_009011973.1">
    <property type="nucleotide sequence ID" value="XM_009013725.1"/>
</dbReference>
<comment type="similarity">
    <text evidence="1 4">Belongs to the EMC2 family.</text>
</comment>
<evidence type="ECO:0000313" key="7">
    <source>
        <dbReference type="EnsemblMetazoa" id="HelroP73211"/>
    </source>
</evidence>
<name>T1G1B8_HELRO</name>